<feature type="binding site" evidence="2">
    <location>
        <position position="72"/>
    </location>
    <ligand>
        <name>Fe cation</name>
        <dbReference type="ChEBI" id="CHEBI:24875"/>
    </ligand>
</feature>
<feature type="domain" description="Pirin C-terminal" evidence="5">
    <location>
        <begin position="188"/>
        <end position="292"/>
    </location>
</feature>
<dbReference type="CDD" id="cd02247">
    <property type="entry name" value="cupin_pirin_C"/>
    <property type="match status" value="1"/>
</dbReference>
<evidence type="ECO:0000313" key="6">
    <source>
        <dbReference type="EMBL" id="RSL75981.1"/>
    </source>
</evidence>
<dbReference type="Proteomes" id="UP000287972">
    <property type="component" value="Unassembled WGS sequence"/>
</dbReference>
<dbReference type="PIRSF" id="PIRSF006232">
    <property type="entry name" value="Pirin"/>
    <property type="match status" value="1"/>
</dbReference>
<comment type="similarity">
    <text evidence="1 3">Belongs to the pirin family.</text>
</comment>
<dbReference type="PANTHER" id="PTHR13903">
    <property type="entry name" value="PIRIN-RELATED"/>
    <property type="match status" value="1"/>
</dbReference>
<organism evidence="6 7">
    <name type="scientific">Fusarium floridanum</name>
    <dbReference type="NCBI Taxonomy" id="1325733"/>
    <lineage>
        <taxon>Eukaryota</taxon>
        <taxon>Fungi</taxon>
        <taxon>Dikarya</taxon>
        <taxon>Ascomycota</taxon>
        <taxon>Pezizomycotina</taxon>
        <taxon>Sordariomycetes</taxon>
        <taxon>Hypocreomycetidae</taxon>
        <taxon>Hypocreales</taxon>
        <taxon>Nectriaceae</taxon>
        <taxon>Fusarium</taxon>
        <taxon>Fusarium solani species complex</taxon>
    </lineage>
</organism>
<sequence>MTRVAATAVMNALSVVKPRTILKQFLKPAHSQMGIKIHQPIGSGEFSEFMPFLLLDDVESEGKNSGFGDHPHRGQETMTYVLEGSLVHQDSNGNKGSLRVGDMQAMRAGSGIMHNETPIADPETNRTKAVQLWVALPEANLNDVAAYKDIKSSECPVSSPAPGVDVKVIAGESFGASAPIWTRAPVWYFDITLASKAGPITHPVPEHWGAFAHVIEGYPSISGSRGRPHETFFMKRDGEGVKIENQSDNEARLLLIAGDPLEGQEVHRMGPFVSASSAGISKAIMDYQRGSNGFERASTWKSDAVH</sequence>
<evidence type="ECO:0000256" key="1">
    <source>
        <dbReference type="ARBA" id="ARBA00008416"/>
    </source>
</evidence>
<evidence type="ECO:0008006" key="8">
    <source>
        <dbReference type="Google" id="ProtNLM"/>
    </source>
</evidence>
<keyword evidence="2" id="KW-0479">Metal-binding</keyword>
<comment type="caution">
    <text evidence="6">The sequence shown here is derived from an EMBL/GenBank/DDBJ whole genome shotgun (WGS) entry which is preliminary data.</text>
</comment>
<dbReference type="CDD" id="cd02909">
    <property type="entry name" value="cupin_pirin_N"/>
    <property type="match status" value="1"/>
</dbReference>
<dbReference type="Pfam" id="PF02678">
    <property type="entry name" value="Pirin"/>
    <property type="match status" value="1"/>
</dbReference>
<evidence type="ECO:0000313" key="7">
    <source>
        <dbReference type="Proteomes" id="UP000287972"/>
    </source>
</evidence>
<evidence type="ECO:0000256" key="3">
    <source>
        <dbReference type="RuleBase" id="RU003457"/>
    </source>
</evidence>
<dbReference type="EMBL" id="NKCL01000320">
    <property type="protein sequence ID" value="RSL75981.1"/>
    <property type="molecule type" value="Genomic_DNA"/>
</dbReference>
<reference evidence="6 7" key="1">
    <citation type="submission" date="2017-06" db="EMBL/GenBank/DDBJ databases">
        <title>Comparative genomic analysis of Ambrosia Fusariam Clade fungi.</title>
        <authorList>
            <person name="Stajich J.E."/>
            <person name="Carrillo J."/>
            <person name="Kijimoto T."/>
            <person name="Eskalen A."/>
            <person name="O'Donnell K."/>
            <person name="Kasson M."/>
        </authorList>
    </citation>
    <scope>NUCLEOTIDE SEQUENCE [LARGE SCALE GENOMIC DNA]</scope>
    <source>
        <strain evidence="6 7">NRRL62606</strain>
    </source>
</reference>
<dbReference type="InterPro" id="IPR008778">
    <property type="entry name" value="Pirin_C_dom"/>
</dbReference>
<feature type="binding site" evidence="2">
    <location>
        <position position="70"/>
    </location>
    <ligand>
        <name>Fe cation</name>
        <dbReference type="ChEBI" id="CHEBI:24875"/>
    </ligand>
</feature>
<dbReference type="PANTHER" id="PTHR13903:SF8">
    <property type="entry name" value="PIRIN"/>
    <property type="match status" value="1"/>
</dbReference>
<feature type="binding site" evidence="2">
    <location>
        <position position="116"/>
    </location>
    <ligand>
        <name>Fe cation</name>
        <dbReference type="ChEBI" id="CHEBI:24875"/>
    </ligand>
</feature>
<dbReference type="Pfam" id="PF05726">
    <property type="entry name" value="Pirin_C"/>
    <property type="match status" value="1"/>
</dbReference>
<evidence type="ECO:0000259" key="4">
    <source>
        <dbReference type="Pfam" id="PF02678"/>
    </source>
</evidence>
<keyword evidence="7" id="KW-1185">Reference proteome</keyword>
<feature type="binding site" evidence="2">
    <location>
        <position position="114"/>
    </location>
    <ligand>
        <name>Fe cation</name>
        <dbReference type="ChEBI" id="CHEBI:24875"/>
    </ligand>
</feature>
<dbReference type="Gene3D" id="2.60.120.10">
    <property type="entry name" value="Jelly Rolls"/>
    <property type="match status" value="2"/>
</dbReference>
<evidence type="ECO:0000256" key="2">
    <source>
        <dbReference type="PIRSR" id="PIRSR006232-1"/>
    </source>
</evidence>
<dbReference type="InterPro" id="IPR011051">
    <property type="entry name" value="RmlC_Cupin_sf"/>
</dbReference>
<gene>
    <name evidence="6" type="ORF">CEP51_010385</name>
</gene>
<dbReference type="InterPro" id="IPR012093">
    <property type="entry name" value="Pirin"/>
</dbReference>
<name>A0A428REP0_9HYPO</name>
<feature type="domain" description="Pirin N-terminal" evidence="4">
    <location>
        <begin position="41"/>
        <end position="134"/>
    </location>
</feature>
<dbReference type="InterPro" id="IPR003829">
    <property type="entry name" value="Pirin_N_dom"/>
</dbReference>
<dbReference type="GO" id="GO:0046872">
    <property type="term" value="F:metal ion binding"/>
    <property type="evidence" value="ECO:0007669"/>
    <property type="project" value="UniProtKB-KW"/>
</dbReference>
<dbReference type="AlphaFoldDB" id="A0A428REP0"/>
<dbReference type="InterPro" id="IPR014710">
    <property type="entry name" value="RmlC-like_jellyroll"/>
</dbReference>
<dbReference type="SUPFAM" id="SSF51182">
    <property type="entry name" value="RmlC-like cupins"/>
    <property type="match status" value="1"/>
</dbReference>
<comment type="cofactor">
    <cofactor evidence="2">
        <name>Fe cation</name>
        <dbReference type="ChEBI" id="CHEBI:24875"/>
    </cofactor>
    <text evidence="2">Binds 1 Fe cation per subunit.</text>
</comment>
<accession>A0A428REP0</accession>
<keyword evidence="2" id="KW-0408">Iron</keyword>
<evidence type="ECO:0000259" key="5">
    <source>
        <dbReference type="Pfam" id="PF05726"/>
    </source>
</evidence>
<proteinExistence type="inferred from homology"/>
<protein>
    <recommendedName>
        <fullName evidence="8">Pirin N-terminal domain-containing protein</fullName>
    </recommendedName>
</protein>